<evidence type="ECO:0000313" key="6">
    <source>
        <dbReference type="Proteomes" id="UP000291822"/>
    </source>
</evidence>
<dbReference type="EMBL" id="SJTG01000002">
    <property type="protein sequence ID" value="TCI10066.1"/>
    <property type="molecule type" value="Genomic_DNA"/>
</dbReference>
<dbReference type="AlphaFoldDB" id="A0A4R0YMT1"/>
<evidence type="ECO:0000256" key="3">
    <source>
        <dbReference type="ARBA" id="ARBA00023002"/>
    </source>
</evidence>
<keyword evidence="6" id="KW-1185">Reference proteome</keyword>
<dbReference type="RefSeq" id="WP_131407728.1">
    <property type="nucleotide sequence ID" value="NZ_SJTG01000002.1"/>
</dbReference>
<dbReference type="InterPro" id="IPR007803">
    <property type="entry name" value="Asp/Arg/Pro-Hydrxlase"/>
</dbReference>
<name>A0A4R0YMT1_9GAMM</name>
<keyword evidence="3" id="KW-0560">Oxidoreductase</keyword>
<gene>
    <name evidence="5" type="ORF">EZM97_14135</name>
</gene>
<evidence type="ECO:0000313" key="5">
    <source>
        <dbReference type="EMBL" id="TCI10066.1"/>
    </source>
</evidence>
<evidence type="ECO:0000256" key="2">
    <source>
        <dbReference type="ARBA" id="ARBA00022964"/>
    </source>
</evidence>
<dbReference type="InterPro" id="IPR027443">
    <property type="entry name" value="IPNS-like_sf"/>
</dbReference>
<reference evidence="5 6" key="1">
    <citation type="submission" date="2019-02" db="EMBL/GenBank/DDBJ databases">
        <title>Dyella amyloliquefaciens sp. nov., isolated from forest soil.</title>
        <authorList>
            <person name="Gao Z.-H."/>
            <person name="Qiu L.-H."/>
        </authorList>
    </citation>
    <scope>NUCLEOTIDE SEQUENCE [LARGE SCALE GENOMIC DNA]</scope>
    <source>
        <strain evidence="5 6">KACC 12747</strain>
    </source>
</reference>
<dbReference type="InterPro" id="IPR051821">
    <property type="entry name" value="Asp/Asn_beta-hydroxylase"/>
</dbReference>
<dbReference type="GO" id="GO:0051213">
    <property type="term" value="F:dioxygenase activity"/>
    <property type="evidence" value="ECO:0007669"/>
    <property type="project" value="UniProtKB-KW"/>
</dbReference>
<evidence type="ECO:0000256" key="1">
    <source>
        <dbReference type="ARBA" id="ARBA00007730"/>
    </source>
</evidence>
<proteinExistence type="inferred from homology"/>
<dbReference type="PANTHER" id="PTHR46332:SF5">
    <property type="entry name" value="ASPARTATE BETA-HYDROXYLASE DOMAIN CONTAINING 2"/>
    <property type="match status" value="1"/>
</dbReference>
<keyword evidence="2" id="KW-0223">Dioxygenase</keyword>
<dbReference type="Pfam" id="PF05118">
    <property type="entry name" value="Asp_Arg_Hydrox"/>
    <property type="match status" value="1"/>
</dbReference>
<evidence type="ECO:0000259" key="4">
    <source>
        <dbReference type="Pfam" id="PF05118"/>
    </source>
</evidence>
<dbReference type="Gene3D" id="2.60.120.330">
    <property type="entry name" value="B-lactam Antibiotic, Isopenicillin N Synthase, Chain"/>
    <property type="match status" value="1"/>
</dbReference>
<dbReference type="Proteomes" id="UP000291822">
    <property type="component" value="Unassembled WGS sequence"/>
</dbReference>
<dbReference type="SUPFAM" id="SSF51197">
    <property type="entry name" value="Clavaminate synthase-like"/>
    <property type="match status" value="1"/>
</dbReference>
<accession>A0A4R0YMT1</accession>
<comment type="similarity">
    <text evidence="1">Belongs to the aspartyl/asparaginyl beta-hydroxylase family.</text>
</comment>
<protein>
    <submittedName>
        <fullName evidence="5">Aspartyl/asparaginyl beta-hydroxylase domain-containing protein</fullName>
    </submittedName>
</protein>
<organism evidence="5 6">
    <name type="scientific">Dyella soli</name>
    <dbReference type="NCBI Taxonomy" id="522319"/>
    <lineage>
        <taxon>Bacteria</taxon>
        <taxon>Pseudomonadati</taxon>
        <taxon>Pseudomonadota</taxon>
        <taxon>Gammaproteobacteria</taxon>
        <taxon>Lysobacterales</taxon>
        <taxon>Rhodanobacteraceae</taxon>
        <taxon>Dyella</taxon>
    </lineage>
</organism>
<sequence length="227" mass="25599">MGSLYELSSRAIRRIYDARITTPSVLDIDAYFPAARHYVAAWTALRQEALAVLQGASPIPRFHDVMPSQADISANDGRDWRMYLLKVYGQEVKANMDACPVLARLLASSPEVLSATLSFLAPHKHIPRHCGPFRGILRFQLNLEAPPGADGRPGATLWLDQREYRLGNGEYLLWDDTYPHEVWNRSDRTRIALLLDVHRPNMPLDLRILSRAVTTSVGMVARWRGLG</sequence>
<feature type="domain" description="Aspartyl/asparaginy/proline hydroxylase" evidence="4">
    <location>
        <begin position="41"/>
        <end position="200"/>
    </location>
</feature>
<dbReference type="PANTHER" id="PTHR46332">
    <property type="entry name" value="ASPARTATE BETA-HYDROXYLASE DOMAIN-CONTAINING PROTEIN 2"/>
    <property type="match status" value="1"/>
</dbReference>
<comment type="caution">
    <text evidence="5">The sequence shown here is derived from an EMBL/GenBank/DDBJ whole genome shotgun (WGS) entry which is preliminary data.</text>
</comment>